<dbReference type="STRING" id="2004952.A0A2C5Z5V2"/>
<accession>A0A2C5Z5V2</accession>
<dbReference type="EMBL" id="NJES01000266">
    <property type="protein sequence ID" value="PHH74561.1"/>
    <property type="molecule type" value="Genomic_DNA"/>
</dbReference>
<dbReference type="AlphaFoldDB" id="A0A2C5Z5V2"/>
<dbReference type="OrthoDB" id="10525115at2759"/>
<feature type="compositionally biased region" description="Low complexity" evidence="1">
    <location>
        <begin position="514"/>
        <end position="524"/>
    </location>
</feature>
<sequence>MRADLAVLASLAGPALAAPSFERRQEKEFYTLDMANDFCHGYWDKWVPRQECVDISLECAKTPGFTHPDEVDACSGRQLLSKRYAAAAAVYAREEKAQGAKPAAEKPKETKAAEKKPAEEKPSNKKETYPIGRVNEICTKHWDRFIDHQVCVNIHLECWQKPESQYRVQADSCAGTRILRMRLDGTANKGQTKPAVGKPEEKKPAAEKPKEPKPVVEKPEEKKPVAEKPEESKPAVEKPEEPKPEEPKPAAEKPEETKPDANNPVNTPDAPQSSPELSIEAVCRAQKAGQEGFPTMKFCVHIAEVCQEGLGSDSSDWVSCLSGTMAEELQRIEAKKASKQNKGDKPQGQDKDKAQPSVQTPDNKPAPAEKPQSTPEASSEESIAAACKEFFAGRKGYPSMEFCVAAANKCQEQLGSRRDDWVPCLIRDLTDETRKPQSQAKSQAQPSVEETSSAARETASQPAQQTSAITTAATQSTSTEEPELTSTSDEFKPVQTSVASQATPINAPAMAEVTPSTTAAPTSTDGQAAQETSSLEPILSNAEESQPTQTTASSAVETTSETPKPSPTLSGLQQFHERCKISGRTKACRRAATRCAARITPDAKLEGFLDCVDSMQLCLNAGRKQEECMEVSGQCVAELKEQGQQVDYQVLKKCVMEKRPINFC</sequence>
<organism evidence="3 4">
    <name type="scientific">Ophiocordyceps camponoti-rufipedis</name>
    <dbReference type="NCBI Taxonomy" id="2004952"/>
    <lineage>
        <taxon>Eukaryota</taxon>
        <taxon>Fungi</taxon>
        <taxon>Dikarya</taxon>
        <taxon>Ascomycota</taxon>
        <taxon>Pezizomycotina</taxon>
        <taxon>Sordariomycetes</taxon>
        <taxon>Hypocreomycetidae</taxon>
        <taxon>Hypocreales</taxon>
        <taxon>Ophiocordycipitaceae</taxon>
        <taxon>Ophiocordyceps</taxon>
    </lineage>
</organism>
<feature type="chain" id="PRO_5012632234" description="Extracellular membrane protein CFEM domain-containing protein" evidence="2">
    <location>
        <begin position="18"/>
        <end position="664"/>
    </location>
</feature>
<evidence type="ECO:0000256" key="2">
    <source>
        <dbReference type="SAM" id="SignalP"/>
    </source>
</evidence>
<keyword evidence="4" id="KW-1185">Reference proteome</keyword>
<feature type="compositionally biased region" description="Low complexity" evidence="1">
    <location>
        <begin position="436"/>
        <end position="447"/>
    </location>
</feature>
<feature type="region of interest" description="Disordered" evidence="1">
    <location>
        <begin position="96"/>
        <end position="127"/>
    </location>
</feature>
<evidence type="ECO:0000256" key="1">
    <source>
        <dbReference type="SAM" id="MobiDB-lite"/>
    </source>
</evidence>
<evidence type="ECO:0000313" key="3">
    <source>
        <dbReference type="EMBL" id="PHH74561.1"/>
    </source>
</evidence>
<feature type="signal peptide" evidence="2">
    <location>
        <begin position="1"/>
        <end position="17"/>
    </location>
</feature>
<feature type="region of interest" description="Disordered" evidence="1">
    <location>
        <begin position="331"/>
        <end position="382"/>
    </location>
</feature>
<proteinExistence type="predicted"/>
<feature type="compositionally biased region" description="Low complexity" evidence="1">
    <location>
        <begin position="548"/>
        <end position="563"/>
    </location>
</feature>
<feature type="compositionally biased region" description="Basic and acidic residues" evidence="1">
    <location>
        <begin position="198"/>
        <end position="259"/>
    </location>
</feature>
<gene>
    <name evidence="3" type="ORF">CDD80_2991</name>
</gene>
<dbReference type="Proteomes" id="UP000226431">
    <property type="component" value="Unassembled WGS sequence"/>
</dbReference>
<feature type="compositionally biased region" description="Basic and acidic residues" evidence="1">
    <location>
        <begin position="331"/>
        <end position="354"/>
    </location>
</feature>
<protein>
    <recommendedName>
        <fullName evidence="5">Extracellular membrane protein CFEM domain-containing protein</fullName>
    </recommendedName>
</protein>
<evidence type="ECO:0008006" key="5">
    <source>
        <dbReference type="Google" id="ProtNLM"/>
    </source>
</evidence>
<name>A0A2C5Z5V2_9HYPO</name>
<feature type="compositionally biased region" description="Polar residues" evidence="1">
    <location>
        <begin position="494"/>
        <end position="504"/>
    </location>
</feature>
<feature type="region of interest" description="Disordered" evidence="1">
    <location>
        <begin position="184"/>
        <end position="278"/>
    </location>
</feature>
<reference evidence="3 4" key="1">
    <citation type="submission" date="2017-06" db="EMBL/GenBank/DDBJ databases">
        <title>Ant-infecting Ophiocordyceps genomes reveal a high diversity of potential behavioral manipulation genes and a possible major role for enterotoxins.</title>
        <authorList>
            <person name="De Bekker C."/>
            <person name="Evans H.C."/>
            <person name="Brachmann A."/>
            <person name="Hughes D.P."/>
        </authorList>
    </citation>
    <scope>NUCLEOTIDE SEQUENCE [LARGE SCALE GENOMIC DNA]</scope>
    <source>
        <strain evidence="3 4">Map16</strain>
    </source>
</reference>
<comment type="caution">
    <text evidence="3">The sequence shown here is derived from an EMBL/GenBank/DDBJ whole genome shotgun (WGS) entry which is preliminary data.</text>
</comment>
<keyword evidence="2" id="KW-0732">Signal</keyword>
<evidence type="ECO:0000313" key="4">
    <source>
        <dbReference type="Proteomes" id="UP000226431"/>
    </source>
</evidence>
<feature type="compositionally biased region" description="Low complexity" evidence="1">
    <location>
        <begin position="457"/>
        <end position="488"/>
    </location>
</feature>
<feature type="compositionally biased region" description="Polar residues" evidence="1">
    <location>
        <begin position="263"/>
        <end position="276"/>
    </location>
</feature>
<feature type="compositionally biased region" description="Polar residues" evidence="1">
    <location>
        <begin position="525"/>
        <end position="535"/>
    </location>
</feature>
<feature type="region of interest" description="Disordered" evidence="1">
    <location>
        <begin position="430"/>
        <end position="572"/>
    </location>
</feature>